<keyword evidence="12" id="KW-0175">Coiled coil</keyword>
<dbReference type="SMART" id="SM00091">
    <property type="entry name" value="PAS"/>
    <property type="match status" value="1"/>
</dbReference>
<dbReference type="InterPro" id="IPR036890">
    <property type="entry name" value="HATPase_C_sf"/>
</dbReference>
<gene>
    <name evidence="16" type="ORF">LZ24_00905</name>
</gene>
<keyword evidence="13" id="KW-0812">Transmembrane</keyword>
<comment type="caution">
    <text evidence="16">The sequence shown here is derived from an EMBL/GenBank/DDBJ whole genome shotgun (WGS) entry which is preliminary data.</text>
</comment>
<comment type="subcellular location">
    <subcellularLocation>
        <location evidence="2">Cell membrane</location>
    </subcellularLocation>
</comment>
<dbReference type="AlphaFoldDB" id="A0A562RYX0"/>
<dbReference type="PROSITE" id="PS50113">
    <property type="entry name" value="PAC"/>
    <property type="match status" value="1"/>
</dbReference>
<keyword evidence="7" id="KW-0547">Nucleotide-binding</keyword>
<dbReference type="GO" id="GO:0005886">
    <property type="term" value="C:plasma membrane"/>
    <property type="evidence" value="ECO:0007669"/>
    <property type="project" value="UniProtKB-SubCell"/>
</dbReference>
<proteinExistence type="predicted"/>
<evidence type="ECO:0000259" key="15">
    <source>
        <dbReference type="PROSITE" id="PS50113"/>
    </source>
</evidence>
<dbReference type="Pfam" id="PF02518">
    <property type="entry name" value="HATPase_c"/>
    <property type="match status" value="1"/>
</dbReference>
<feature type="transmembrane region" description="Helical" evidence="13">
    <location>
        <begin position="12"/>
        <end position="33"/>
    </location>
</feature>
<dbReference type="GO" id="GO:0005524">
    <property type="term" value="F:ATP binding"/>
    <property type="evidence" value="ECO:0007669"/>
    <property type="project" value="UniProtKB-KW"/>
</dbReference>
<dbReference type="InterPro" id="IPR003661">
    <property type="entry name" value="HisK_dim/P_dom"/>
</dbReference>
<keyword evidence="11 13" id="KW-0472">Membrane</keyword>
<sequence length="644" mass="73374">MPDFSIKKRFRLGAAAIVFLFCVAAALMEYYYLRHEYFSVLNQKSTLFMAMAQSSRDYVKEILRPRMQDNFSPDFFLLEAMSTSYVSREIMNRLHDHFPEFTYKRAALNPRNPSNLADDFESKRIQWFHDNPFQREWSGNIKKNGHAYFVHMTPVYVEKDCLSCHGSPADAPEEILSIYGDQASFSYNLGEVVAAETLYLPIDPTLARIQEKAWVIFFVTALSLFSLLLLFYLLFHKTVILNLREILNNFKKIYGSASSVPDFFPVSPQQDEASQLQQNLYLLADELKQLHGELKTSEAKYRSLFETAPEAILVSREGRLTDINAAGLSLFGFTSMEEALGIESVYQLFWDGQHVRKIWGILQKEGSIHDMEIRIVNRRGEKRDILLSSLARPGTCAEIPDFEATLRDITEKKRMDDRLAQTDRLASIGELAAGVAHEINNPLGVIELYARLIEKASEENEQIRQDIQIILKHSHICKKVVEALLDFSRTGPVQYQPLDMHEIIGDILQMLSREIQSRGIRVLFTPLPDLPLVTADPQQMQQVWMNLILNAIQATDVGGQIEILSRKEDRNVFFEIKDTGKGIARGNLNRIFEPFFTTRADQKGTGLGLAIVYGIVARHGGEISVESHPGKGSTFTLYLPLEEE</sequence>
<dbReference type="Proteomes" id="UP000318307">
    <property type="component" value="Unassembled WGS sequence"/>
</dbReference>
<dbReference type="Pfam" id="PF11845">
    <property type="entry name" value="Tll0287-like"/>
    <property type="match status" value="1"/>
</dbReference>
<feature type="transmembrane region" description="Helical" evidence="13">
    <location>
        <begin position="213"/>
        <end position="235"/>
    </location>
</feature>
<evidence type="ECO:0000256" key="11">
    <source>
        <dbReference type="ARBA" id="ARBA00023136"/>
    </source>
</evidence>
<evidence type="ECO:0000256" key="7">
    <source>
        <dbReference type="ARBA" id="ARBA00022741"/>
    </source>
</evidence>
<evidence type="ECO:0000256" key="13">
    <source>
        <dbReference type="SAM" id="Phobius"/>
    </source>
</evidence>
<keyword evidence="6" id="KW-0808">Transferase</keyword>
<dbReference type="PANTHER" id="PTHR43065">
    <property type="entry name" value="SENSOR HISTIDINE KINASE"/>
    <property type="match status" value="1"/>
</dbReference>
<organism evidence="16 17">
    <name type="scientific">Desulfobotulus alkaliphilus</name>
    <dbReference type="NCBI Taxonomy" id="622671"/>
    <lineage>
        <taxon>Bacteria</taxon>
        <taxon>Pseudomonadati</taxon>
        <taxon>Thermodesulfobacteriota</taxon>
        <taxon>Desulfobacteria</taxon>
        <taxon>Desulfobacterales</taxon>
        <taxon>Desulfobacteraceae</taxon>
        <taxon>Desulfobotulus</taxon>
    </lineage>
</organism>
<evidence type="ECO:0000256" key="12">
    <source>
        <dbReference type="SAM" id="Coils"/>
    </source>
</evidence>
<dbReference type="Pfam" id="PF13188">
    <property type="entry name" value="PAS_8"/>
    <property type="match status" value="1"/>
</dbReference>
<keyword evidence="4" id="KW-1003">Cell membrane</keyword>
<evidence type="ECO:0000256" key="10">
    <source>
        <dbReference type="ARBA" id="ARBA00023012"/>
    </source>
</evidence>
<evidence type="ECO:0000256" key="1">
    <source>
        <dbReference type="ARBA" id="ARBA00000085"/>
    </source>
</evidence>
<feature type="coiled-coil region" evidence="12">
    <location>
        <begin position="446"/>
        <end position="473"/>
    </location>
</feature>
<accession>A0A562RYX0</accession>
<dbReference type="InterPro" id="IPR004358">
    <property type="entry name" value="Sig_transdc_His_kin-like_C"/>
</dbReference>
<keyword evidence="10" id="KW-0902">Two-component regulatory system</keyword>
<keyword evidence="17" id="KW-1185">Reference proteome</keyword>
<evidence type="ECO:0000256" key="3">
    <source>
        <dbReference type="ARBA" id="ARBA00012438"/>
    </source>
</evidence>
<dbReference type="InterPro" id="IPR000014">
    <property type="entry name" value="PAS"/>
</dbReference>
<evidence type="ECO:0000256" key="5">
    <source>
        <dbReference type="ARBA" id="ARBA00022553"/>
    </source>
</evidence>
<evidence type="ECO:0000313" key="16">
    <source>
        <dbReference type="EMBL" id="TWI74302.1"/>
    </source>
</evidence>
<name>A0A562RYX0_9BACT</name>
<protein>
    <recommendedName>
        <fullName evidence="3">histidine kinase</fullName>
        <ecNumber evidence="3">2.7.13.3</ecNumber>
    </recommendedName>
</protein>
<dbReference type="Gene3D" id="3.30.565.10">
    <property type="entry name" value="Histidine kinase-like ATPase, C-terminal domain"/>
    <property type="match status" value="1"/>
</dbReference>
<feature type="domain" description="Histidine kinase" evidence="14">
    <location>
        <begin position="434"/>
        <end position="643"/>
    </location>
</feature>
<dbReference type="GO" id="GO:0000155">
    <property type="term" value="F:phosphorelay sensor kinase activity"/>
    <property type="evidence" value="ECO:0007669"/>
    <property type="project" value="InterPro"/>
</dbReference>
<dbReference type="Gene3D" id="3.30.450.20">
    <property type="entry name" value="PAS domain"/>
    <property type="match status" value="1"/>
</dbReference>
<evidence type="ECO:0000256" key="4">
    <source>
        <dbReference type="ARBA" id="ARBA00022475"/>
    </source>
</evidence>
<dbReference type="CDD" id="cd00130">
    <property type="entry name" value="PAS"/>
    <property type="match status" value="1"/>
</dbReference>
<reference evidence="16 17" key="1">
    <citation type="submission" date="2019-07" db="EMBL/GenBank/DDBJ databases">
        <title>Genome sequencing of 100 strains of the haloalkaliphilic chemolithoautotrophic sulfur-oxidizing bacterium Thioalkalivibrio.</title>
        <authorList>
            <person name="Muyzer G."/>
        </authorList>
    </citation>
    <scope>NUCLEOTIDE SEQUENCE [LARGE SCALE GENOMIC DNA]</scope>
    <source>
        <strain evidence="16 17">ASO4-4</strain>
    </source>
</reference>
<evidence type="ECO:0000256" key="8">
    <source>
        <dbReference type="ARBA" id="ARBA00022777"/>
    </source>
</evidence>
<evidence type="ECO:0000313" key="17">
    <source>
        <dbReference type="Proteomes" id="UP000318307"/>
    </source>
</evidence>
<keyword evidence="13" id="KW-1133">Transmembrane helix</keyword>
<dbReference type="PANTHER" id="PTHR43065:SF42">
    <property type="entry name" value="TWO-COMPONENT SENSOR PPRA"/>
    <property type="match status" value="1"/>
</dbReference>
<dbReference type="InterPro" id="IPR021796">
    <property type="entry name" value="Tll0287-like_dom"/>
</dbReference>
<evidence type="ECO:0000256" key="2">
    <source>
        <dbReference type="ARBA" id="ARBA00004236"/>
    </source>
</evidence>
<dbReference type="InterPro" id="IPR003594">
    <property type="entry name" value="HATPase_dom"/>
</dbReference>
<evidence type="ECO:0000259" key="14">
    <source>
        <dbReference type="PROSITE" id="PS50109"/>
    </source>
</evidence>
<keyword evidence="9" id="KW-0067">ATP-binding</keyword>
<dbReference type="SMART" id="SM00387">
    <property type="entry name" value="HATPase_c"/>
    <property type="match status" value="1"/>
</dbReference>
<dbReference type="CDD" id="cd00082">
    <property type="entry name" value="HisKA"/>
    <property type="match status" value="1"/>
</dbReference>
<dbReference type="PRINTS" id="PR00344">
    <property type="entry name" value="BCTRLSENSOR"/>
</dbReference>
<dbReference type="EMBL" id="VLLC01000005">
    <property type="protein sequence ID" value="TWI74302.1"/>
    <property type="molecule type" value="Genomic_DNA"/>
</dbReference>
<dbReference type="Pfam" id="PF00512">
    <property type="entry name" value="HisKA"/>
    <property type="match status" value="1"/>
</dbReference>
<dbReference type="Gene3D" id="1.10.287.130">
    <property type="match status" value="1"/>
</dbReference>
<evidence type="ECO:0000256" key="6">
    <source>
        <dbReference type="ARBA" id="ARBA00022679"/>
    </source>
</evidence>
<dbReference type="InterPro" id="IPR000700">
    <property type="entry name" value="PAS-assoc_C"/>
</dbReference>
<dbReference type="RefSeq" id="WP_144682771.1">
    <property type="nucleotide sequence ID" value="NZ_VLLC01000005.1"/>
</dbReference>
<dbReference type="InterPro" id="IPR036097">
    <property type="entry name" value="HisK_dim/P_sf"/>
</dbReference>
<dbReference type="OrthoDB" id="9805967at2"/>
<keyword evidence="5" id="KW-0597">Phosphoprotein</keyword>
<feature type="domain" description="PAC" evidence="15">
    <location>
        <begin position="369"/>
        <end position="421"/>
    </location>
</feature>
<comment type="catalytic activity">
    <reaction evidence="1">
        <text>ATP + protein L-histidine = ADP + protein N-phospho-L-histidine.</text>
        <dbReference type="EC" id="2.7.13.3"/>
    </reaction>
</comment>
<keyword evidence="8" id="KW-0418">Kinase</keyword>
<dbReference type="SUPFAM" id="SSF47384">
    <property type="entry name" value="Homodimeric domain of signal transducing histidine kinase"/>
    <property type="match status" value="1"/>
</dbReference>
<evidence type="ECO:0000256" key="9">
    <source>
        <dbReference type="ARBA" id="ARBA00022840"/>
    </source>
</evidence>
<dbReference type="EC" id="2.7.13.3" evidence="3"/>
<dbReference type="SMART" id="SM00388">
    <property type="entry name" value="HisKA"/>
    <property type="match status" value="1"/>
</dbReference>
<dbReference type="PROSITE" id="PS50109">
    <property type="entry name" value="HIS_KIN"/>
    <property type="match status" value="1"/>
</dbReference>
<dbReference type="FunFam" id="3.30.565.10:FF:000023">
    <property type="entry name" value="PAS domain-containing sensor histidine kinase"/>
    <property type="match status" value="1"/>
</dbReference>
<dbReference type="NCBIfam" id="TIGR00229">
    <property type="entry name" value="sensory_box"/>
    <property type="match status" value="1"/>
</dbReference>
<dbReference type="SUPFAM" id="SSF55785">
    <property type="entry name" value="PYP-like sensor domain (PAS domain)"/>
    <property type="match status" value="1"/>
</dbReference>
<dbReference type="InterPro" id="IPR005467">
    <property type="entry name" value="His_kinase_dom"/>
</dbReference>
<dbReference type="InterPro" id="IPR035965">
    <property type="entry name" value="PAS-like_dom_sf"/>
</dbReference>
<dbReference type="SUPFAM" id="SSF55874">
    <property type="entry name" value="ATPase domain of HSP90 chaperone/DNA topoisomerase II/histidine kinase"/>
    <property type="match status" value="1"/>
</dbReference>